<sequence>MMSAAPYVAFGTSPHSDTATLDAGGPLQFKPSSDQIGSKSMSRVLVTWMVTYGVKRATATVPLEGDWPTGGDSLSQ</sequence>
<keyword evidence="2" id="KW-1185">Reference proteome</keyword>
<comment type="caution">
    <text evidence="1">The sequence shown here is derived from an EMBL/GenBank/DDBJ whole genome shotgun (WGS) entry which is preliminary data.</text>
</comment>
<gene>
    <name evidence="1" type="ORF">LNINA_LOCUS4485</name>
</gene>
<evidence type="ECO:0000313" key="1">
    <source>
        <dbReference type="EMBL" id="CAK1544765.1"/>
    </source>
</evidence>
<reference evidence="1 2" key="1">
    <citation type="submission" date="2023-11" db="EMBL/GenBank/DDBJ databases">
        <authorList>
            <person name="Okamura Y."/>
        </authorList>
    </citation>
    <scope>NUCLEOTIDE SEQUENCE [LARGE SCALE GENOMIC DNA]</scope>
</reference>
<dbReference type="AlphaFoldDB" id="A0AAV1J5N1"/>
<organism evidence="1 2">
    <name type="scientific">Leptosia nina</name>
    <dbReference type="NCBI Taxonomy" id="320188"/>
    <lineage>
        <taxon>Eukaryota</taxon>
        <taxon>Metazoa</taxon>
        <taxon>Ecdysozoa</taxon>
        <taxon>Arthropoda</taxon>
        <taxon>Hexapoda</taxon>
        <taxon>Insecta</taxon>
        <taxon>Pterygota</taxon>
        <taxon>Neoptera</taxon>
        <taxon>Endopterygota</taxon>
        <taxon>Lepidoptera</taxon>
        <taxon>Glossata</taxon>
        <taxon>Ditrysia</taxon>
        <taxon>Papilionoidea</taxon>
        <taxon>Pieridae</taxon>
        <taxon>Pierinae</taxon>
        <taxon>Leptosia</taxon>
    </lineage>
</organism>
<protein>
    <submittedName>
        <fullName evidence="1">Uncharacterized protein</fullName>
    </submittedName>
</protein>
<accession>A0AAV1J5N1</accession>
<proteinExistence type="predicted"/>
<dbReference type="Proteomes" id="UP001497472">
    <property type="component" value="Unassembled WGS sequence"/>
</dbReference>
<dbReference type="EMBL" id="CAVLEF010000006">
    <property type="protein sequence ID" value="CAK1544765.1"/>
    <property type="molecule type" value="Genomic_DNA"/>
</dbReference>
<evidence type="ECO:0000313" key="2">
    <source>
        <dbReference type="Proteomes" id="UP001497472"/>
    </source>
</evidence>
<name>A0AAV1J5N1_9NEOP</name>